<gene>
    <name evidence="3" type="ORF">SLS58_002793</name>
</gene>
<dbReference type="EMBL" id="JAKEKT020000012">
    <property type="protein sequence ID" value="KAL1647463.1"/>
    <property type="molecule type" value="Genomic_DNA"/>
</dbReference>
<feature type="compositionally biased region" description="Polar residues" evidence="1">
    <location>
        <begin position="211"/>
        <end position="228"/>
    </location>
</feature>
<feature type="region of interest" description="Disordered" evidence="1">
    <location>
        <begin position="372"/>
        <end position="391"/>
    </location>
</feature>
<proteinExistence type="predicted"/>
<feature type="signal peptide" evidence="2">
    <location>
        <begin position="1"/>
        <end position="19"/>
    </location>
</feature>
<sequence>MRYQFLASALAAQLALTAAMPQPDQTVYETEVDTITSCGPEVTNCPARSHPATAAPSGPAATTAAVPSESAPAYGVPSAPAESAPSAPAYGVPSGPAPSAPASSGVEGGKPSASAPAPAVEGGQPPAGPETVFTTNVQTITSCGPEVTNCPASSHPATAVGTAPVASGTPSGGQTCQEQENMCRTKPGANMSKCSADRAACDGYVPGQGSGTASAPVSSGTASSGQTCQEQENMCRTKPGANMSKCSADRAACDGYVPGQSSGTASAPSPSGTASGGQTCQEQENMCRTQPGANMSKCSADRAACDGYVPGQGSGTATAPAASGTASGGQTCQEQENMCRTQPGANMAQCSADRAACDGYIPGGSVPSYGPPSNATASFATPTPAQPTPSQWTGAASTSFVSFGVMALAAAAAAFVL</sequence>
<accession>A0ABR3TZ78</accession>
<feature type="compositionally biased region" description="Low complexity" evidence="1">
    <location>
        <begin position="100"/>
        <end position="119"/>
    </location>
</feature>
<keyword evidence="2" id="KW-0732">Signal</keyword>
<feature type="compositionally biased region" description="Low complexity" evidence="1">
    <location>
        <begin position="51"/>
        <end position="65"/>
    </location>
</feature>
<feature type="region of interest" description="Disordered" evidence="1">
    <location>
        <begin position="48"/>
        <end position="132"/>
    </location>
</feature>
<feature type="region of interest" description="Disordered" evidence="1">
    <location>
        <begin position="259"/>
        <end position="279"/>
    </location>
</feature>
<evidence type="ECO:0000256" key="1">
    <source>
        <dbReference type="SAM" id="MobiDB-lite"/>
    </source>
</evidence>
<name>A0ABR3TZ78_9PEZI</name>
<feature type="compositionally biased region" description="Low complexity" evidence="1">
    <location>
        <begin position="372"/>
        <end position="383"/>
    </location>
</feature>
<protein>
    <submittedName>
        <fullName evidence="3">Uncharacterized protein</fullName>
    </submittedName>
</protein>
<evidence type="ECO:0000313" key="4">
    <source>
        <dbReference type="Proteomes" id="UP001521184"/>
    </source>
</evidence>
<organism evidence="3 4">
    <name type="scientific">Diplodia intermedia</name>
    <dbReference type="NCBI Taxonomy" id="856260"/>
    <lineage>
        <taxon>Eukaryota</taxon>
        <taxon>Fungi</taxon>
        <taxon>Dikarya</taxon>
        <taxon>Ascomycota</taxon>
        <taxon>Pezizomycotina</taxon>
        <taxon>Dothideomycetes</taxon>
        <taxon>Dothideomycetes incertae sedis</taxon>
        <taxon>Botryosphaeriales</taxon>
        <taxon>Botryosphaeriaceae</taxon>
        <taxon>Diplodia</taxon>
    </lineage>
</organism>
<evidence type="ECO:0000313" key="3">
    <source>
        <dbReference type="EMBL" id="KAL1647463.1"/>
    </source>
</evidence>
<feature type="compositionally biased region" description="Low complexity" evidence="1">
    <location>
        <begin position="77"/>
        <end position="94"/>
    </location>
</feature>
<feature type="chain" id="PRO_5046067350" evidence="2">
    <location>
        <begin position="20"/>
        <end position="417"/>
    </location>
</feature>
<feature type="region of interest" description="Disordered" evidence="1">
    <location>
        <begin position="208"/>
        <end position="228"/>
    </location>
</feature>
<evidence type="ECO:0000256" key="2">
    <source>
        <dbReference type="SAM" id="SignalP"/>
    </source>
</evidence>
<reference evidence="3 4" key="1">
    <citation type="journal article" date="2023" name="Plant Dis.">
        <title>First Report of Diplodia intermedia Causing Canker and Dieback Diseases on Apple Trees in Canada.</title>
        <authorList>
            <person name="Ellouze W."/>
            <person name="Ilyukhin E."/>
            <person name="Sulman M."/>
            <person name="Ali S."/>
        </authorList>
    </citation>
    <scope>NUCLEOTIDE SEQUENCE [LARGE SCALE GENOMIC DNA]</scope>
    <source>
        <strain evidence="3 4">M45-28</strain>
    </source>
</reference>
<dbReference type="Proteomes" id="UP001521184">
    <property type="component" value="Unassembled WGS sequence"/>
</dbReference>
<keyword evidence="4" id="KW-1185">Reference proteome</keyword>
<comment type="caution">
    <text evidence="3">The sequence shown here is derived from an EMBL/GenBank/DDBJ whole genome shotgun (WGS) entry which is preliminary data.</text>
</comment>